<proteinExistence type="predicted"/>
<organism evidence="1 2">
    <name type="scientific">Gossypium arboreum</name>
    <name type="common">Tree cotton</name>
    <name type="synonym">Gossypium nanking</name>
    <dbReference type="NCBI Taxonomy" id="29729"/>
    <lineage>
        <taxon>Eukaryota</taxon>
        <taxon>Viridiplantae</taxon>
        <taxon>Streptophyta</taxon>
        <taxon>Embryophyta</taxon>
        <taxon>Tracheophyta</taxon>
        <taxon>Spermatophyta</taxon>
        <taxon>Magnoliopsida</taxon>
        <taxon>eudicotyledons</taxon>
        <taxon>Gunneridae</taxon>
        <taxon>Pentapetalae</taxon>
        <taxon>rosids</taxon>
        <taxon>malvids</taxon>
        <taxon>Malvales</taxon>
        <taxon>Malvaceae</taxon>
        <taxon>Malvoideae</taxon>
        <taxon>Gossypium</taxon>
    </lineage>
</organism>
<gene>
    <name evidence="1" type="ORF">F383_06232</name>
</gene>
<evidence type="ECO:0000313" key="1">
    <source>
        <dbReference type="EMBL" id="KHG00181.1"/>
    </source>
</evidence>
<protein>
    <submittedName>
        <fullName evidence="1">Uncharacterized protein</fullName>
    </submittedName>
</protein>
<dbReference type="EMBL" id="JRRC01116997">
    <property type="protein sequence ID" value="KHG00181.1"/>
    <property type="molecule type" value="Genomic_DNA"/>
</dbReference>
<dbReference type="AlphaFoldDB" id="A0A0B0MMM1"/>
<keyword evidence="2" id="KW-1185">Reference proteome</keyword>
<comment type="caution">
    <text evidence="1">The sequence shown here is derived from an EMBL/GenBank/DDBJ whole genome shotgun (WGS) entry which is preliminary data.</text>
</comment>
<accession>A0A0B0MMM1</accession>
<name>A0A0B0MMM1_GOSAR</name>
<sequence length="21" mass="2452">MNYFLITALLMHSPTRISPFV</sequence>
<evidence type="ECO:0000313" key="2">
    <source>
        <dbReference type="Proteomes" id="UP000032142"/>
    </source>
</evidence>
<reference evidence="2" key="1">
    <citation type="submission" date="2014-09" db="EMBL/GenBank/DDBJ databases">
        <authorList>
            <person name="Mudge J."/>
            <person name="Ramaraj T."/>
            <person name="Lindquist I.E."/>
            <person name="Bharti A.K."/>
            <person name="Sundararajan A."/>
            <person name="Cameron C.T."/>
            <person name="Woodward J.E."/>
            <person name="May G.D."/>
            <person name="Brubaker C."/>
            <person name="Broadhvest J."/>
            <person name="Wilkins T.A."/>
        </authorList>
    </citation>
    <scope>NUCLEOTIDE SEQUENCE</scope>
    <source>
        <strain evidence="2">cv. AKA8401</strain>
    </source>
</reference>
<dbReference type="Proteomes" id="UP000032142">
    <property type="component" value="Unassembled WGS sequence"/>
</dbReference>